<evidence type="ECO:0000256" key="9">
    <source>
        <dbReference type="RuleBase" id="RU004016"/>
    </source>
</evidence>
<dbReference type="InterPro" id="IPR012338">
    <property type="entry name" value="Beta-lactam/transpept-like"/>
</dbReference>
<keyword evidence="5" id="KW-0573">Peptidoglycan synthesis</keyword>
<evidence type="ECO:0000256" key="5">
    <source>
        <dbReference type="ARBA" id="ARBA00022984"/>
    </source>
</evidence>
<dbReference type="EMBL" id="DWWS01000036">
    <property type="protein sequence ID" value="HJC24066.1"/>
    <property type="molecule type" value="Genomic_DNA"/>
</dbReference>
<keyword evidence="12" id="KW-0121">Carboxypeptidase</keyword>
<evidence type="ECO:0000256" key="1">
    <source>
        <dbReference type="ARBA" id="ARBA00007164"/>
    </source>
</evidence>
<evidence type="ECO:0000256" key="4">
    <source>
        <dbReference type="ARBA" id="ARBA00022960"/>
    </source>
</evidence>
<keyword evidence="3" id="KW-0378">Hydrolase</keyword>
<evidence type="ECO:0000256" key="8">
    <source>
        <dbReference type="PIRSR" id="PIRSR618044-2"/>
    </source>
</evidence>
<feature type="active site" description="Acyl-ester intermediate" evidence="7">
    <location>
        <position position="106"/>
    </location>
</feature>
<evidence type="ECO:0000313" key="12">
    <source>
        <dbReference type="EMBL" id="HJC24066.1"/>
    </source>
</evidence>
<evidence type="ECO:0000256" key="6">
    <source>
        <dbReference type="ARBA" id="ARBA00023316"/>
    </source>
</evidence>
<feature type="active site" description="Proton acceptor" evidence="7">
    <location>
        <position position="109"/>
    </location>
</feature>
<dbReference type="PANTHER" id="PTHR21581:SF6">
    <property type="entry name" value="TRAFFICKING PROTEIN PARTICLE COMPLEX SUBUNIT 12"/>
    <property type="match status" value="1"/>
</dbReference>
<name>A0A9D2NH03_9FIRM</name>
<reference evidence="12" key="2">
    <citation type="submission" date="2021-04" db="EMBL/GenBank/DDBJ databases">
        <authorList>
            <person name="Gilroy R."/>
        </authorList>
    </citation>
    <scope>NUCLEOTIDE SEQUENCE</scope>
    <source>
        <strain evidence="12">USAMLcec2-132</strain>
    </source>
</reference>
<evidence type="ECO:0000256" key="3">
    <source>
        <dbReference type="ARBA" id="ARBA00022801"/>
    </source>
</evidence>
<dbReference type="Pfam" id="PF00768">
    <property type="entry name" value="Peptidase_S11"/>
    <property type="match status" value="1"/>
</dbReference>
<evidence type="ECO:0000256" key="7">
    <source>
        <dbReference type="PIRSR" id="PIRSR618044-1"/>
    </source>
</evidence>
<dbReference type="Proteomes" id="UP000823891">
    <property type="component" value="Unassembled WGS sequence"/>
</dbReference>
<sequence length="327" mass="34591">MKTCFKRGVALLCAAALLFLMPGCGGKEIPLAYDPASDVSSFRIGDDSAGTVAESFAQDLCVATSDVGTDTAGVDTEALTAAGLFDLNNHEVLYARNIHERLNPASLTKIMTAVVALKYGNTDDTITVTQEAMITESGATLCGLEVGDQLTLNQALHALLIRSANDAAAAIAVHIGGSIEGFAELMNEEAVAIGATNSHFSNPHGLTADNHYVTAYDMYLMFNEALQYDLISEIIHMTSYETVYMDSDGNSKTLSFNTTNQYLTGTYKAPGQVTVIGGKTGTTSAAGSCLILLARDTAGSPYISVILKATARDVLYEQMTRLLNVIA</sequence>
<feature type="signal peptide" evidence="10">
    <location>
        <begin position="1"/>
        <end position="26"/>
    </location>
</feature>
<evidence type="ECO:0000313" key="13">
    <source>
        <dbReference type="Proteomes" id="UP000823891"/>
    </source>
</evidence>
<reference evidence="12" key="1">
    <citation type="journal article" date="2021" name="PeerJ">
        <title>Extensive microbial diversity within the chicken gut microbiome revealed by metagenomics and culture.</title>
        <authorList>
            <person name="Gilroy R."/>
            <person name="Ravi A."/>
            <person name="Getino M."/>
            <person name="Pursley I."/>
            <person name="Horton D.L."/>
            <person name="Alikhan N.F."/>
            <person name="Baker D."/>
            <person name="Gharbi K."/>
            <person name="Hall N."/>
            <person name="Watson M."/>
            <person name="Adriaenssens E.M."/>
            <person name="Foster-Nyarko E."/>
            <person name="Jarju S."/>
            <person name="Secka A."/>
            <person name="Antonio M."/>
            <person name="Oren A."/>
            <person name="Chaudhuri R.R."/>
            <person name="La Ragione R."/>
            <person name="Hildebrand F."/>
            <person name="Pallen M.J."/>
        </authorList>
    </citation>
    <scope>NUCLEOTIDE SEQUENCE</scope>
    <source>
        <strain evidence="12">USAMLcec2-132</strain>
    </source>
</reference>
<organism evidence="12 13">
    <name type="scientific">Candidatus Eisenbergiella merdavium</name>
    <dbReference type="NCBI Taxonomy" id="2838551"/>
    <lineage>
        <taxon>Bacteria</taxon>
        <taxon>Bacillati</taxon>
        <taxon>Bacillota</taxon>
        <taxon>Clostridia</taxon>
        <taxon>Lachnospirales</taxon>
        <taxon>Lachnospiraceae</taxon>
        <taxon>Eisenbergiella</taxon>
    </lineage>
</organism>
<proteinExistence type="inferred from homology"/>
<evidence type="ECO:0000256" key="2">
    <source>
        <dbReference type="ARBA" id="ARBA00022729"/>
    </source>
</evidence>
<feature type="chain" id="PRO_5039369140" evidence="10">
    <location>
        <begin position="27"/>
        <end position="327"/>
    </location>
</feature>
<comment type="caution">
    <text evidence="12">The sequence shown here is derived from an EMBL/GenBank/DDBJ whole genome shotgun (WGS) entry which is preliminary data.</text>
</comment>
<dbReference type="Gene3D" id="3.40.710.10">
    <property type="entry name" value="DD-peptidase/beta-lactamase superfamily"/>
    <property type="match status" value="1"/>
</dbReference>
<dbReference type="GO" id="GO:0008360">
    <property type="term" value="P:regulation of cell shape"/>
    <property type="evidence" value="ECO:0007669"/>
    <property type="project" value="UniProtKB-KW"/>
</dbReference>
<dbReference type="PRINTS" id="PR00725">
    <property type="entry name" value="DADACBPTASE1"/>
</dbReference>
<dbReference type="InterPro" id="IPR001967">
    <property type="entry name" value="Peptidase_S11_N"/>
</dbReference>
<dbReference type="GO" id="GO:0006508">
    <property type="term" value="P:proteolysis"/>
    <property type="evidence" value="ECO:0007669"/>
    <property type="project" value="InterPro"/>
</dbReference>
<keyword evidence="4" id="KW-0133">Cell shape</keyword>
<keyword evidence="2 10" id="KW-0732">Signal</keyword>
<dbReference type="GO" id="GO:0009002">
    <property type="term" value="F:serine-type D-Ala-D-Ala carboxypeptidase activity"/>
    <property type="evidence" value="ECO:0007669"/>
    <property type="project" value="InterPro"/>
</dbReference>
<comment type="similarity">
    <text evidence="1 9">Belongs to the peptidase S11 family.</text>
</comment>
<dbReference type="SUPFAM" id="SSF56601">
    <property type="entry name" value="beta-lactamase/transpeptidase-like"/>
    <property type="match status" value="1"/>
</dbReference>
<dbReference type="AlphaFoldDB" id="A0A9D2NH03"/>
<keyword evidence="12" id="KW-0645">Protease</keyword>
<keyword evidence="6" id="KW-0961">Cell wall biogenesis/degradation</keyword>
<feature type="domain" description="Peptidase S11 D-alanyl-D-alanine carboxypeptidase A N-terminal" evidence="11">
    <location>
        <begin position="81"/>
        <end position="310"/>
    </location>
</feature>
<protein>
    <submittedName>
        <fullName evidence="12">D-alanyl-D-alanine carboxypeptidase</fullName>
    </submittedName>
</protein>
<evidence type="ECO:0000256" key="10">
    <source>
        <dbReference type="SAM" id="SignalP"/>
    </source>
</evidence>
<dbReference type="PANTHER" id="PTHR21581">
    <property type="entry name" value="D-ALANYL-D-ALANINE CARBOXYPEPTIDASE"/>
    <property type="match status" value="1"/>
</dbReference>
<feature type="binding site" evidence="8">
    <location>
        <position position="279"/>
    </location>
    <ligand>
        <name>substrate</name>
    </ligand>
</feature>
<dbReference type="InterPro" id="IPR018044">
    <property type="entry name" value="Peptidase_S11"/>
</dbReference>
<dbReference type="GO" id="GO:0071555">
    <property type="term" value="P:cell wall organization"/>
    <property type="evidence" value="ECO:0007669"/>
    <property type="project" value="UniProtKB-KW"/>
</dbReference>
<gene>
    <name evidence="12" type="ORF">H9761_10210</name>
</gene>
<feature type="active site" evidence="7">
    <location>
        <position position="163"/>
    </location>
</feature>
<evidence type="ECO:0000259" key="11">
    <source>
        <dbReference type="Pfam" id="PF00768"/>
    </source>
</evidence>
<dbReference type="GO" id="GO:0009252">
    <property type="term" value="P:peptidoglycan biosynthetic process"/>
    <property type="evidence" value="ECO:0007669"/>
    <property type="project" value="UniProtKB-KW"/>
</dbReference>
<accession>A0A9D2NH03</accession>